<dbReference type="AlphaFoldDB" id="A0A4Q9BGV5"/>
<proteinExistence type="predicted"/>
<sequence>MKFLLSLCFVLCLFGTPIWAQNAIPVGFSDIDEQVRNLQLLGKVDANQSMLARPFYSTGKQSMQDLYRLIDPTANDSIKSYKKGLFQAILLPASLSQKLNTSRPYGWNDQAMSISNGYQMQASAGIYARFSILHVQFKPEFVHTGSADYETSDAWGQVNPSLDRVSLGQSSVRLEAGGISLGVSNQNLWWGPGHYSSLLMTNNAAGFQHYSLNTTRPLKTPIGSFEFQLILGRMTSDSLQGFENNALKKRDLSFNPKNRQYNGIILTYQPRFMKNVFFSASRSFQNYEVDRPGARFMNTYLPVLNNLFKSDYNDDTLSKDQILSLSTRWLMPKNHAEVYAEFGYNDAKQNLRDLMLDMSHSAAWVVGFKKLHPLNARTFISLQAETTKMSETPSYLMRGAGNWYEHGQVYEGFTNNNQIIANGVGHGNDAQSIAVSWNQGWTKLGLTFQHVANRPTTTAGVTAVYTRSVKWDDYAYGLQGGYRYKKLLFTADVKWVNSTNYLWEKDHSKSNVYAFLNTIFLW</sequence>
<dbReference type="OrthoDB" id="1293009at2"/>
<dbReference type="Proteomes" id="UP000293583">
    <property type="component" value="Unassembled WGS sequence"/>
</dbReference>
<evidence type="ECO:0000313" key="2">
    <source>
        <dbReference type="EMBL" id="TBH75031.1"/>
    </source>
</evidence>
<gene>
    <name evidence="2" type="ORF">EWU20_00230</name>
</gene>
<accession>A0A4Q9BGV5</accession>
<comment type="caution">
    <text evidence="2">The sequence shown here is derived from an EMBL/GenBank/DDBJ whole genome shotgun (WGS) entry which is preliminary data.</text>
</comment>
<keyword evidence="3" id="KW-1185">Reference proteome</keyword>
<evidence type="ECO:0000256" key="1">
    <source>
        <dbReference type="SAM" id="SignalP"/>
    </source>
</evidence>
<keyword evidence="1" id="KW-0732">Signal</keyword>
<feature type="chain" id="PRO_5020657201" description="Capsule assembly Wzi family protein" evidence="1">
    <location>
        <begin position="21"/>
        <end position="522"/>
    </location>
</feature>
<reference evidence="2 3" key="1">
    <citation type="submission" date="2019-02" db="EMBL/GenBank/DDBJ databases">
        <title>Genome of a new Bacteroidetes strain.</title>
        <authorList>
            <person name="Pitt A."/>
        </authorList>
    </citation>
    <scope>NUCLEOTIDE SEQUENCE [LARGE SCALE GENOMIC DNA]</scope>
    <source>
        <strain evidence="2 3">103A-SOEBACH</strain>
    </source>
</reference>
<dbReference type="Gene3D" id="2.40.160.130">
    <property type="entry name" value="Capsule assembly protein Wzi"/>
    <property type="match status" value="1"/>
</dbReference>
<evidence type="ECO:0000313" key="3">
    <source>
        <dbReference type="Proteomes" id="UP000293583"/>
    </source>
</evidence>
<organism evidence="2 3">
    <name type="scientific">Aquirufa antheringensis</name>
    <dbReference type="NCBI Taxonomy" id="2516559"/>
    <lineage>
        <taxon>Bacteria</taxon>
        <taxon>Pseudomonadati</taxon>
        <taxon>Bacteroidota</taxon>
        <taxon>Cytophagia</taxon>
        <taxon>Cytophagales</taxon>
        <taxon>Flectobacillaceae</taxon>
        <taxon>Aquirufa</taxon>
    </lineage>
</organism>
<dbReference type="InterPro" id="IPR026950">
    <property type="entry name" value="Caps_assemb_Wzi"/>
</dbReference>
<dbReference type="Pfam" id="PF14052">
    <property type="entry name" value="Caps_assemb_Wzi"/>
    <property type="match status" value="1"/>
</dbReference>
<name>A0A4Q9BGV5_9BACT</name>
<dbReference type="EMBL" id="SEWY01000001">
    <property type="protein sequence ID" value="TBH75031.1"/>
    <property type="molecule type" value="Genomic_DNA"/>
</dbReference>
<dbReference type="RefSeq" id="WP_130922239.1">
    <property type="nucleotide sequence ID" value="NZ_SEWY01000001.1"/>
</dbReference>
<evidence type="ECO:0008006" key="4">
    <source>
        <dbReference type="Google" id="ProtNLM"/>
    </source>
</evidence>
<protein>
    <recommendedName>
        <fullName evidence="4">Capsule assembly Wzi family protein</fullName>
    </recommendedName>
</protein>
<feature type="signal peptide" evidence="1">
    <location>
        <begin position="1"/>
        <end position="20"/>
    </location>
</feature>
<dbReference type="InterPro" id="IPR038636">
    <property type="entry name" value="Wzi_sf"/>
</dbReference>